<dbReference type="Pfam" id="PF02170">
    <property type="entry name" value="PAZ"/>
    <property type="match status" value="1"/>
</dbReference>
<dbReference type="Gene3D" id="3.30.420.10">
    <property type="entry name" value="Ribonuclease H-like superfamily/Ribonuclease H"/>
    <property type="match status" value="1"/>
</dbReference>
<proteinExistence type="predicted"/>
<dbReference type="InterPro" id="IPR036397">
    <property type="entry name" value="RNaseH_sf"/>
</dbReference>
<comment type="caution">
    <text evidence="3">The sequence shown here is derived from an EMBL/GenBank/DDBJ whole genome shotgun (WGS) entry which is preliminary data.</text>
</comment>
<evidence type="ECO:0000313" key="4">
    <source>
        <dbReference type="Proteomes" id="UP000770015"/>
    </source>
</evidence>
<reference evidence="3" key="1">
    <citation type="journal article" date="2021" name="Nat. Commun.">
        <title>Genetic determinants of endophytism in the Arabidopsis root mycobiome.</title>
        <authorList>
            <person name="Mesny F."/>
            <person name="Miyauchi S."/>
            <person name="Thiergart T."/>
            <person name="Pickel B."/>
            <person name="Atanasova L."/>
            <person name="Karlsson M."/>
            <person name="Huettel B."/>
            <person name="Barry K.W."/>
            <person name="Haridas S."/>
            <person name="Chen C."/>
            <person name="Bauer D."/>
            <person name="Andreopoulos W."/>
            <person name="Pangilinan J."/>
            <person name="LaButti K."/>
            <person name="Riley R."/>
            <person name="Lipzen A."/>
            <person name="Clum A."/>
            <person name="Drula E."/>
            <person name="Henrissat B."/>
            <person name="Kohler A."/>
            <person name="Grigoriev I.V."/>
            <person name="Martin F.M."/>
            <person name="Hacquard S."/>
        </authorList>
    </citation>
    <scope>NUCLEOTIDE SEQUENCE</scope>
    <source>
        <strain evidence="3">MPI-SDFR-AT-0117</strain>
    </source>
</reference>
<dbReference type="AlphaFoldDB" id="A0A9P8V3P7"/>
<gene>
    <name evidence="3" type="ORF">F5X68DRAFT_141551</name>
</gene>
<dbReference type="InterPro" id="IPR045246">
    <property type="entry name" value="Piwi_ago-like"/>
</dbReference>
<feature type="region of interest" description="Disordered" evidence="1">
    <location>
        <begin position="907"/>
        <end position="933"/>
    </location>
</feature>
<dbReference type="InterPro" id="IPR003100">
    <property type="entry name" value="PAZ_dom"/>
</dbReference>
<dbReference type="InterPro" id="IPR032474">
    <property type="entry name" value="Argonaute_N"/>
</dbReference>
<dbReference type="SMART" id="SM00950">
    <property type="entry name" value="Piwi"/>
    <property type="match status" value="1"/>
</dbReference>
<dbReference type="InterPro" id="IPR032472">
    <property type="entry name" value="ArgoL2"/>
</dbReference>
<dbReference type="Pfam" id="PF16488">
    <property type="entry name" value="ArgoL2"/>
    <property type="match status" value="1"/>
</dbReference>
<dbReference type="OrthoDB" id="10252740at2759"/>
<dbReference type="Pfam" id="PF02171">
    <property type="entry name" value="Piwi"/>
    <property type="match status" value="1"/>
</dbReference>
<keyword evidence="4" id="KW-1185">Reference proteome</keyword>
<dbReference type="Proteomes" id="UP000770015">
    <property type="component" value="Unassembled WGS sequence"/>
</dbReference>
<evidence type="ECO:0000259" key="2">
    <source>
        <dbReference type="PROSITE" id="PS50822"/>
    </source>
</evidence>
<dbReference type="InterPro" id="IPR014811">
    <property type="entry name" value="ArgoL1"/>
</dbReference>
<organism evidence="3 4">
    <name type="scientific">Plectosphaerella plurivora</name>
    <dbReference type="NCBI Taxonomy" id="936078"/>
    <lineage>
        <taxon>Eukaryota</taxon>
        <taxon>Fungi</taxon>
        <taxon>Dikarya</taxon>
        <taxon>Ascomycota</taxon>
        <taxon>Pezizomycotina</taxon>
        <taxon>Sordariomycetes</taxon>
        <taxon>Hypocreomycetidae</taxon>
        <taxon>Glomerellales</taxon>
        <taxon>Plectosphaerellaceae</taxon>
        <taxon>Plectosphaerella</taxon>
    </lineage>
</organism>
<dbReference type="CDD" id="cd04657">
    <property type="entry name" value="Piwi_ago-like"/>
    <property type="match status" value="1"/>
</dbReference>
<accession>A0A9P8V3P7</accession>
<evidence type="ECO:0000256" key="1">
    <source>
        <dbReference type="SAM" id="MobiDB-lite"/>
    </source>
</evidence>
<feature type="region of interest" description="Disordered" evidence="1">
    <location>
        <begin position="1"/>
        <end position="62"/>
    </location>
</feature>
<dbReference type="InterPro" id="IPR036085">
    <property type="entry name" value="PAZ_dom_sf"/>
</dbReference>
<dbReference type="GO" id="GO:0003723">
    <property type="term" value="F:RNA binding"/>
    <property type="evidence" value="ECO:0007669"/>
    <property type="project" value="InterPro"/>
</dbReference>
<dbReference type="PANTHER" id="PTHR22891">
    <property type="entry name" value="EUKARYOTIC TRANSLATION INITIATION FACTOR 2C"/>
    <property type="match status" value="1"/>
</dbReference>
<protein>
    <submittedName>
        <fullName evidence="3">Argonaute</fullName>
    </submittedName>
</protein>
<dbReference type="Pfam" id="PF08699">
    <property type="entry name" value="ArgoL1"/>
    <property type="match status" value="1"/>
</dbReference>
<dbReference type="SMART" id="SM01163">
    <property type="entry name" value="DUF1785"/>
    <property type="match status" value="1"/>
</dbReference>
<dbReference type="Gene3D" id="3.40.50.2300">
    <property type="match status" value="1"/>
</dbReference>
<dbReference type="PROSITE" id="PS50822">
    <property type="entry name" value="PIWI"/>
    <property type="match status" value="1"/>
</dbReference>
<dbReference type="InterPro" id="IPR003165">
    <property type="entry name" value="Piwi"/>
</dbReference>
<dbReference type="SUPFAM" id="SSF101690">
    <property type="entry name" value="PAZ domain"/>
    <property type="match status" value="1"/>
</dbReference>
<dbReference type="EMBL" id="JAGSXJ010000029">
    <property type="protein sequence ID" value="KAH6670969.1"/>
    <property type="molecule type" value="Genomic_DNA"/>
</dbReference>
<feature type="domain" description="Piwi" evidence="2">
    <location>
        <begin position="592"/>
        <end position="908"/>
    </location>
</feature>
<feature type="compositionally biased region" description="Low complexity" evidence="1">
    <location>
        <begin position="1"/>
        <end position="23"/>
    </location>
</feature>
<dbReference type="SUPFAM" id="SSF53098">
    <property type="entry name" value="Ribonuclease H-like"/>
    <property type="match status" value="1"/>
</dbReference>
<evidence type="ECO:0000313" key="3">
    <source>
        <dbReference type="EMBL" id="KAH6670969.1"/>
    </source>
</evidence>
<dbReference type="Gene3D" id="2.170.260.10">
    <property type="entry name" value="paz domain"/>
    <property type="match status" value="1"/>
</dbReference>
<dbReference type="CDD" id="cd02846">
    <property type="entry name" value="PAZ_argonaute_like"/>
    <property type="match status" value="1"/>
</dbReference>
<name>A0A9P8V3P7_9PEZI</name>
<sequence length="965" mass="108473">MSTSGNNRGSPSGSRSGSRSGSPAREPMGGSLAKGGNFPPALGYDPARDSRDKGNKRLDLPAEAYMTKDRMQNAGFSEFARRPGFNKSGKEVHVSINQYRAMPFNDKMKVYQFDVSLRKRLAKYNGTFINDGQALAWSNCKIDRDEERIELDANHDLGPRSDGTRREAKMIKFTIRQTSEINLSVLSAYLNGTVAFNTAVLEALNFLDHVIRQGPSERLLAIRRNFYPKNPAKDTVTQLNNCLECVKGVYASVRMNQAIENSYGSLGINIDVANTAFYIGGQSLPTFIKHFLWMSEPKLKQKTFAELEQMAKPVRGDNGAYVRSEVFNIMMRLKRVQFTVTHRGKEGNRRPYSIAGFEHNAKYGAEGGTAKTVFIEDHKDKKQINLVNFYLKTYNYRVQLPNWPVVTTAKAGMFPIDACMVERMQRYPFKLDPDATAEMIKAAVTRPRQRIDNIRKSREMLKLDDDQYLKAFGLRFDPNMAKVKGRLLPPPRVQFGNKYADPKLSGRWDLRGMKFFKPAPMHLKNWGVLVLEGACQQPGATNFIRTFAQTFASHGNQPPDAPVVIMDQNRNHGQAVRDAIRKISTEKGPVQMLFVVIRRQDARMYERIKAAAECDNAVLTQVLLSKHVDKNQSQYHSNVAMKVNSKLGGTTCRTPHPASKNVSDIKPAFFSCPTMIIGADVTHPPPGEFDHLIPSISALTMSMDKDAARYAAVVQTNGHRIETVKKENIFELMDKMLPQWQENVGFKGLPSTIYYFRDGVSEGQFGMVIENEVQALKQWFQTKFPHDNQPKPRITVIVATKRHHIRLFPAPGHGDKNDNPHPGTLVESTVCHPFQWDFYLNSHSAIQGTARPVHYHVLLDENKCNPDSLQAMIYGQCYQYARSTTPVSLHPAIYYADIAAARARSHEDISKQIPNPKLAGKKDGSGTHASSFDARKEPAAPLLPMGTAQSHPINRKLANTSMWFI</sequence>
<dbReference type="Pfam" id="PF16486">
    <property type="entry name" value="ArgoN"/>
    <property type="match status" value="1"/>
</dbReference>
<dbReference type="InterPro" id="IPR012337">
    <property type="entry name" value="RNaseH-like_sf"/>
</dbReference>
<feature type="compositionally biased region" description="Basic and acidic residues" evidence="1">
    <location>
        <begin position="46"/>
        <end position="62"/>
    </location>
</feature>